<keyword evidence="2" id="KW-1185">Reference proteome</keyword>
<name>A0ACC1BCX4_9ROSI</name>
<comment type="caution">
    <text evidence="1">The sequence shown here is derived from an EMBL/GenBank/DDBJ whole genome shotgun (WGS) entry which is preliminary data.</text>
</comment>
<evidence type="ECO:0000313" key="1">
    <source>
        <dbReference type="EMBL" id="KAJ0096840.1"/>
    </source>
</evidence>
<evidence type="ECO:0000313" key="2">
    <source>
        <dbReference type="Proteomes" id="UP001164250"/>
    </source>
</evidence>
<proteinExistence type="predicted"/>
<dbReference type="Proteomes" id="UP001164250">
    <property type="component" value="Chromosome 5"/>
</dbReference>
<dbReference type="EMBL" id="CM047901">
    <property type="protein sequence ID" value="KAJ0096840.1"/>
    <property type="molecule type" value="Genomic_DNA"/>
</dbReference>
<gene>
    <name evidence="1" type="ORF">Patl1_29036</name>
</gene>
<reference evidence="2" key="1">
    <citation type="journal article" date="2023" name="G3 (Bethesda)">
        <title>Genome assembly and association tests identify interacting loci associated with vigor, precocity, and sex in interspecific pistachio rootstocks.</title>
        <authorList>
            <person name="Palmer W."/>
            <person name="Jacygrad E."/>
            <person name="Sagayaradj S."/>
            <person name="Cavanaugh K."/>
            <person name="Han R."/>
            <person name="Bertier L."/>
            <person name="Beede B."/>
            <person name="Kafkas S."/>
            <person name="Golino D."/>
            <person name="Preece J."/>
            <person name="Michelmore R."/>
        </authorList>
    </citation>
    <scope>NUCLEOTIDE SEQUENCE [LARGE SCALE GENOMIC DNA]</scope>
</reference>
<organism evidence="1 2">
    <name type="scientific">Pistacia atlantica</name>
    <dbReference type="NCBI Taxonomy" id="434234"/>
    <lineage>
        <taxon>Eukaryota</taxon>
        <taxon>Viridiplantae</taxon>
        <taxon>Streptophyta</taxon>
        <taxon>Embryophyta</taxon>
        <taxon>Tracheophyta</taxon>
        <taxon>Spermatophyta</taxon>
        <taxon>Magnoliopsida</taxon>
        <taxon>eudicotyledons</taxon>
        <taxon>Gunneridae</taxon>
        <taxon>Pentapetalae</taxon>
        <taxon>rosids</taxon>
        <taxon>malvids</taxon>
        <taxon>Sapindales</taxon>
        <taxon>Anacardiaceae</taxon>
        <taxon>Pistacia</taxon>
    </lineage>
</organism>
<accession>A0ACC1BCX4</accession>
<sequence length="130" mass="14846">MDTTKEEEKVDDDQRQQQQQKKTVVKKIPKAKSCKGYLYYNSVLKSHHRNPRCIGVPRALPQVPDFVVRHSELKASKEGRTLIQFYYACLGYSVYNNVNSVSTDKLANVNDVSTDKQVTRQLPLCTWPGG</sequence>
<protein>
    <submittedName>
        <fullName evidence="1">Uncharacterized protein</fullName>
    </submittedName>
</protein>